<comment type="caution">
    <text evidence="2">The sequence shown here is derived from an EMBL/GenBank/DDBJ whole genome shotgun (WGS) entry which is preliminary data.</text>
</comment>
<dbReference type="CDD" id="cd05403">
    <property type="entry name" value="NT_KNTase_like"/>
    <property type="match status" value="1"/>
</dbReference>
<evidence type="ECO:0000313" key="2">
    <source>
        <dbReference type="EMBL" id="EEE44249.1"/>
    </source>
</evidence>
<organism evidence="2 3">
    <name type="scientific">Roseibium alexandrii (strain DSM 17067 / NCIMB 14079 / DFL-11)</name>
    <name type="common">Labrenzia alexandrii</name>
    <dbReference type="NCBI Taxonomy" id="244592"/>
    <lineage>
        <taxon>Bacteria</taxon>
        <taxon>Pseudomonadati</taxon>
        <taxon>Pseudomonadota</taxon>
        <taxon>Alphaproteobacteria</taxon>
        <taxon>Hyphomicrobiales</taxon>
        <taxon>Stappiaceae</taxon>
        <taxon>Roseibium</taxon>
    </lineage>
</organism>
<name>A0A5E8GX97_ROSAD</name>
<dbReference type="Proteomes" id="UP000004703">
    <property type="component" value="Chromosome"/>
</dbReference>
<proteinExistence type="predicted"/>
<dbReference type="Pfam" id="PF18765">
    <property type="entry name" value="Polbeta"/>
    <property type="match status" value="1"/>
</dbReference>
<dbReference type="AlphaFoldDB" id="A0A5E8GX97"/>
<dbReference type="EMBL" id="ACCU02000001">
    <property type="protein sequence ID" value="EEE44249.1"/>
    <property type="molecule type" value="Genomic_DNA"/>
</dbReference>
<evidence type="ECO:0000259" key="1">
    <source>
        <dbReference type="Pfam" id="PF18765"/>
    </source>
</evidence>
<dbReference type="InterPro" id="IPR041633">
    <property type="entry name" value="Polbeta"/>
</dbReference>
<feature type="domain" description="Polymerase beta nucleotidyltransferase" evidence="1">
    <location>
        <begin position="2"/>
        <end position="74"/>
    </location>
</feature>
<dbReference type="SUPFAM" id="SSF81301">
    <property type="entry name" value="Nucleotidyltransferase"/>
    <property type="match status" value="1"/>
</dbReference>
<protein>
    <submittedName>
        <fullName evidence="2">Nucleotidyltransferase domain protein</fullName>
    </submittedName>
</protein>
<reference evidence="2 3" key="2">
    <citation type="submission" date="2013-04" db="EMBL/GenBank/DDBJ databases">
        <authorList>
            <person name="Fiebig A."/>
            <person name="Pradella S."/>
            <person name="Wagner-Doebler I."/>
        </authorList>
    </citation>
    <scope>NUCLEOTIDE SEQUENCE [LARGE SCALE GENOMIC DNA]</scope>
    <source>
        <strain evidence="3">DSM 17067 / NCIMB 14079 / DFL-11</strain>
    </source>
</reference>
<reference evidence="2 3" key="1">
    <citation type="submission" date="2008-01" db="EMBL/GenBank/DDBJ databases">
        <authorList>
            <person name="Wagner-Dobler I."/>
            <person name="Ferriera S."/>
            <person name="Johnson J."/>
            <person name="Kravitz S."/>
            <person name="Beeson K."/>
            <person name="Sutton G."/>
            <person name="Rogers Y.-H."/>
            <person name="Friedman R."/>
            <person name="Frazier M."/>
            <person name="Venter J.C."/>
        </authorList>
    </citation>
    <scope>NUCLEOTIDE SEQUENCE [LARGE SCALE GENOMIC DNA]</scope>
    <source>
        <strain evidence="3">DSM 17067 / NCIMB 14079 / DFL-11</strain>
    </source>
</reference>
<dbReference type="RefSeq" id="WP_008191186.1">
    <property type="nucleotide sequence ID" value="NZ_CM011002.1"/>
</dbReference>
<gene>
    <name evidence="2" type="ORF">SADFL11_1536</name>
</gene>
<dbReference type="Gene3D" id="3.30.460.10">
    <property type="entry name" value="Beta Polymerase, domain 2"/>
    <property type="match status" value="1"/>
</dbReference>
<evidence type="ECO:0000313" key="3">
    <source>
        <dbReference type="Proteomes" id="UP000004703"/>
    </source>
</evidence>
<dbReference type="GO" id="GO:0016740">
    <property type="term" value="F:transferase activity"/>
    <property type="evidence" value="ECO:0007669"/>
    <property type="project" value="UniProtKB-KW"/>
</dbReference>
<accession>A0A5E8GX97</accession>
<keyword evidence="2" id="KW-0808">Transferase</keyword>
<sequence length="227" mass="25732">MIDALMLYGSAARRDTDENSDIDLLAVCNTDLPYSHKVNGIEIQFMNADKLIEMGQSGNLFAMHLAYEGQVIFDFSGHFSRLKDSAVPKKSYSEERKKALDLGWFLHDFGEEYDPALVNKRIAWCVRTVVISLLAEKGEIAFSPAVLAERFPLYEVPFLIGLRRSNLQSHARMIRLNSFLMGFCAMRPDASSPTEFLDYFNETQNEVAVGTYRQLVKKAEDSFGVYC</sequence>
<dbReference type="InterPro" id="IPR043519">
    <property type="entry name" value="NT_sf"/>
</dbReference>